<dbReference type="PANTHER" id="PTHR11851:SF49">
    <property type="entry name" value="MITOCHONDRIAL-PROCESSING PEPTIDASE SUBUNIT ALPHA"/>
    <property type="match status" value="1"/>
</dbReference>
<dbReference type="InterPro" id="IPR050361">
    <property type="entry name" value="MPP/UQCRC_Complex"/>
</dbReference>
<comment type="similarity">
    <text evidence="1">Belongs to the peptidase M16 family.</text>
</comment>
<evidence type="ECO:0000313" key="4">
    <source>
        <dbReference type="EMBL" id="MEY7998843.1"/>
    </source>
</evidence>
<dbReference type="Gene3D" id="3.30.830.10">
    <property type="entry name" value="Metalloenzyme, LuxS/M16 peptidase-like"/>
    <property type="match status" value="2"/>
</dbReference>
<dbReference type="Pfam" id="PF05193">
    <property type="entry name" value="Peptidase_M16_C"/>
    <property type="match status" value="1"/>
</dbReference>
<dbReference type="RefSeq" id="WP_369702722.1">
    <property type="nucleotide sequence ID" value="NZ_JBGEWD010000001.1"/>
</dbReference>
<keyword evidence="5" id="KW-1185">Reference proteome</keyword>
<evidence type="ECO:0000259" key="3">
    <source>
        <dbReference type="Pfam" id="PF05193"/>
    </source>
</evidence>
<dbReference type="PANTHER" id="PTHR11851">
    <property type="entry name" value="METALLOPROTEASE"/>
    <property type="match status" value="1"/>
</dbReference>
<dbReference type="InterPro" id="IPR011765">
    <property type="entry name" value="Pept_M16_N"/>
</dbReference>
<feature type="domain" description="Peptidase M16 N-terminal" evidence="2">
    <location>
        <begin position="18"/>
        <end position="151"/>
    </location>
</feature>
<evidence type="ECO:0000259" key="2">
    <source>
        <dbReference type="Pfam" id="PF00675"/>
    </source>
</evidence>
<dbReference type="Pfam" id="PF00675">
    <property type="entry name" value="Peptidase_M16"/>
    <property type="match status" value="1"/>
</dbReference>
<evidence type="ECO:0000313" key="5">
    <source>
        <dbReference type="Proteomes" id="UP001564657"/>
    </source>
</evidence>
<proteinExistence type="inferred from homology"/>
<protein>
    <submittedName>
        <fullName evidence="4">M16 family metallopeptidase</fullName>
    </submittedName>
</protein>
<gene>
    <name evidence="4" type="ORF">AB8U03_01300</name>
</gene>
<reference evidence="4 5" key="1">
    <citation type="submission" date="2024-08" db="EMBL/GenBank/DDBJ databases">
        <title>Clostridium lapicellarii sp. nov., and Clostridium renhuaiense sp. nov., two species isolated from the mud in a fermentation cellar used for producing sauce-flavour Chinese liquors.</title>
        <authorList>
            <person name="Yang F."/>
            <person name="Wang H."/>
            <person name="Chen L.Q."/>
            <person name="Zhou N."/>
            <person name="Lu J.J."/>
            <person name="Pu X.X."/>
            <person name="Wan B."/>
            <person name="Wang L."/>
            <person name="Liu S.J."/>
        </authorList>
    </citation>
    <scope>NUCLEOTIDE SEQUENCE [LARGE SCALE GENOMIC DNA]</scope>
    <source>
        <strain evidence="4 5">MT-5</strain>
    </source>
</reference>
<dbReference type="InterPro" id="IPR007863">
    <property type="entry name" value="Peptidase_M16_C"/>
</dbReference>
<accession>A0ABV4BPZ4</accession>
<comment type="caution">
    <text evidence="4">The sequence shown here is derived from an EMBL/GenBank/DDBJ whole genome shotgun (WGS) entry which is preliminary data.</text>
</comment>
<organism evidence="4 5">
    <name type="scientific">Clostridium moutaii</name>
    <dbReference type="NCBI Taxonomy" id="3240932"/>
    <lineage>
        <taxon>Bacteria</taxon>
        <taxon>Bacillati</taxon>
        <taxon>Bacillota</taxon>
        <taxon>Clostridia</taxon>
        <taxon>Eubacteriales</taxon>
        <taxon>Clostridiaceae</taxon>
        <taxon>Clostridium</taxon>
    </lineage>
</organism>
<evidence type="ECO:0000256" key="1">
    <source>
        <dbReference type="ARBA" id="ARBA00007261"/>
    </source>
</evidence>
<dbReference type="InterPro" id="IPR011249">
    <property type="entry name" value="Metalloenz_LuxS/M16"/>
</dbReference>
<name>A0ABV4BPZ4_9CLOT</name>
<sequence length="412" mass="47625">MKRCVLDNGINLLYQYRPGKITSLCIGFNAGALEEGTQFDLGTAHALEHVISKGTKIRNEKQINDEFDSIFGFENAMTNYPYTIYYGTCFSADFKRAVELYSDVLLNPVFPKMGFKEEMDIILQELRDWEDDVYQHCEDTLFKNSFNGRRIRELIIGNRSSVGAITLEEIKKFYDTFYSPENCAMCFCSSLDFDNIVTVINKYFGKWRKEFIKGGRDKTPLYEKNNTGVFVEKMPGIIGAKIQYVFDIHNLNYREFKALSLFNTAFGQGTSSMLFSKIRTEEGIAYDVGSSIKDERGIKLFSIKMSTLPENVDRALDIIDDMINELKNSRGYFSSDKIKKLSSSLKLKKEIKREKSIEFCKEVIEWELMYNRFNDHCNSYEAEQLDEIQEDNIIETIKKVIKDPSIQILKAP</sequence>
<feature type="domain" description="Peptidase M16 C-terminal" evidence="3">
    <location>
        <begin position="165"/>
        <end position="329"/>
    </location>
</feature>
<dbReference type="EMBL" id="JBGEWD010000001">
    <property type="protein sequence ID" value="MEY7998843.1"/>
    <property type="molecule type" value="Genomic_DNA"/>
</dbReference>
<dbReference type="SUPFAM" id="SSF63411">
    <property type="entry name" value="LuxS/MPP-like metallohydrolase"/>
    <property type="match status" value="2"/>
</dbReference>
<dbReference type="Proteomes" id="UP001564657">
    <property type="component" value="Unassembled WGS sequence"/>
</dbReference>